<dbReference type="Pfam" id="PF00072">
    <property type="entry name" value="Response_reg"/>
    <property type="match status" value="1"/>
</dbReference>
<keyword evidence="1 2" id="KW-0597">Phosphoprotein</keyword>
<evidence type="ECO:0000259" key="3">
    <source>
        <dbReference type="PROSITE" id="PS50110"/>
    </source>
</evidence>
<dbReference type="InterPro" id="IPR058245">
    <property type="entry name" value="NreC/VraR/RcsB-like_REC"/>
</dbReference>
<keyword evidence="5" id="KW-1185">Reference proteome</keyword>
<evidence type="ECO:0000256" key="2">
    <source>
        <dbReference type="PROSITE-ProRule" id="PRU00169"/>
    </source>
</evidence>
<dbReference type="InterPro" id="IPR011006">
    <property type="entry name" value="CheY-like_superfamily"/>
</dbReference>
<evidence type="ECO:0000256" key="1">
    <source>
        <dbReference type="ARBA" id="ARBA00022553"/>
    </source>
</evidence>
<dbReference type="EMBL" id="AP021874">
    <property type="protein sequence ID" value="BBO70811.1"/>
    <property type="molecule type" value="Genomic_DNA"/>
</dbReference>
<dbReference type="CDD" id="cd17535">
    <property type="entry name" value="REC_NarL-like"/>
    <property type="match status" value="1"/>
</dbReference>
<dbReference type="KEGG" id="dalk:DSCA_47410"/>
<dbReference type="SMART" id="SM00448">
    <property type="entry name" value="REC"/>
    <property type="match status" value="1"/>
</dbReference>
<dbReference type="Proteomes" id="UP000427906">
    <property type="component" value="Chromosome"/>
</dbReference>
<dbReference type="InterPro" id="IPR001789">
    <property type="entry name" value="Sig_transdc_resp-reg_receiver"/>
</dbReference>
<dbReference type="SUPFAM" id="SSF52172">
    <property type="entry name" value="CheY-like"/>
    <property type="match status" value="1"/>
</dbReference>
<dbReference type="AlphaFoldDB" id="A0A5K7YUV7"/>
<dbReference type="GO" id="GO:0000160">
    <property type="term" value="P:phosphorelay signal transduction system"/>
    <property type="evidence" value="ECO:0007669"/>
    <property type="project" value="InterPro"/>
</dbReference>
<gene>
    <name evidence="4" type="ORF">DSCA_47410</name>
</gene>
<dbReference type="PROSITE" id="PS50110">
    <property type="entry name" value="RESPONSE_REGULATORY"/>
    <property type="match status" value="1"/>
</dbReference>
<name>A0A5K7YUV7_9BACT</name>
<reference evidence="4 5" key="1">
    <citation type="submission" date="2019-11" db="EMBL/GenBank/DDBJ databases">
        <title>Comparative genomics of hydrocarbon-degrading Desulfosarcina strains.</title>
        <authorList>
            <person name="Watanabe M."/>
            <person name="Kojima H."/>
            <person name="Fukui M."/>
        </authorList>
    </citation>
    <scope>NUCLEOTIDE SEQUENCE [LARGE SCALE GENOMIC DNA]</scope>
    <source>
        <strain evidence="4 5">PL12</strain>
    </source>
</reference>
<accession>A0A5K7YUV7</accession>
<feature type="domain" description="Response regulatory" evidence="3">
    <location>
        <begin position="10"/>
        <end position="126"/>
    </location>
</feature>
<protein>
    <recommendedName>
        <fullName evidence="3">Response regulatory domain-containing protein</fullName>
    </recommendedName>
</protein>
<dbReference type="Gene3D" id="3.40.50.2300">
    <property type="match status" value="1"/>
</dbReference>
<evidence type="ECO:0000313" key="5">
    <source>
        <dbReference type="Proteomes" id="UP000427906"/>
    </source>
</evidence>
<evidence type="ECO:0000313" key="4">
    <source>
        <dbReference type="EMBL" id="BBO70811.1"/>
    </source>
</evidence>
<feature type="modified residue" description="4-aspartylphosphate" evidence="2">
    <location>
        <position position="61"/>
    </location>
</feature>
<organism evidence="4 5">
    <name type="scientific">Desulfosarcina alkanivorans</name>
    <dbReference type="NCBI Taxonomy" id="571177"/>
    <lineage>
        <taxon>Bacteria</taxon>
        <taxon>Pseudomonadati</taxon>
        <taxon>Thermodesulfobacteriota</taxon>
        <taxon>Desulfobacteria</taxon>
        <taxon>Desulfobacterales</taxon>
        <taxon>Desulfosarcinaceae</taxon>
        <taxon>Desulfosarcina</taxon>
    </lineage>
</organism>
<dbReference type="PANTHER" id="PTHR44591:SF3">
    <property type="entry name" value="RESPONSE REGULATORY DOMAIN-CONTAINING PROTEIN"/>
    <property type="match status" value="1"/>
</dbReference>
<sequence length="129" mass="14000">MGVTMLLRKNVMIVDPSPIFRRSLKAVIETNETLVNVSEAENADQARDILGSQPPDVVFLDMLLPLETGLGLIASVKAVAADIRLVVLTGLDAPQVKAAALEQGADYFLSKEHATGLRLIDVIHETIRR</sequence>
<proteinExistence type="predicted"/>
<dbReference type="InterPro" id="IPR050595">
    <property type="entry name" value="Bact_response_regulator"/>
</dbReference>
<dbReference type="PANTHER" id="PTHR44591">
    <property type="entry name" value="STRESS RESPONSE REGULATOR PROTEIN 1"/>
    <property type="match status" value="1"/>
</dbReference>
<dbReference type="OrthoDB" id="9808843at2"/>